<gene>
    <name evidence="2" type="ORF">MTR67_044225</name>
</gene>
<feature type="domain" description="Reverse transcriptase" evidence="1">
    <location>
        <begin position="22"/>
        <end position="123"/>
    </location>
</feature>
<dbReference type="Pfam" id="PF00078">
    <property type="entry name" value="RVT_1"/>
    <property type="match status" value="1"/>
</dbReference>
<dbReference type="PANTHER" id="PTHR24559">
    <property type="entry name" value="TRANSPOSON TY3-I GAG-POL POLYPROTEIN"/>
    <property type="match status" value="1"/>
</dbReference>
<dbReference type="InterPro" id="IPR043502">
    <property type="entry name" value="DNA/RNA_pol_sf"/>
</dbReference>
<dbReference type="InterPro" id="IPR000477">
    <property type="entry name" value="RT_dom"/>
</dbReference>
<proteinExistence type="predicted"/>
<dbReference type="Proteomes" id="UP001234989">
    <property type="component" value="Chromosome 10"/>
</dbReference>
<dbReference type="InterPro" id="IPR053134">
    <property type="entry name" value="RNA-dir_DNA_polymerase"/>
</dbReference>
<keyword evidence="3" id="KW-1185">Reference proteome</keyword>
<dbReference type="EMBL" id="CP133621">
    <property type="protein sequence ID" value="WMV50840.1"/>
    <property type="molecule type" value="Genomic_DNA"/>
</dbReference>
<organism evidence="2 3">
    <name type="scientific">Solanum verrucosum</name>
    <dbReference type="NCBI Taxonomy" id="315347"/>
    <lineage>
        <taxon>Eukaryota</taxon>
        <taxon>Viridiplantae</taxon>
        <taxon>Streptophyta</taxon>
        <taxon>Embryophyta</taxon>
        <taxon>Tracheophyta</taxon>
        <taxon>Spermatophyta</taxon>
        <taxon>Magnoliopsida</taxon>
        <taxon>eudicotyledons</taxon>
        <taxon>Gunneridae</taxon>
        <taxon>Pentapetalae</taxon>
        <taxon>asterids</taxon>
        <taxon>lamiids</taxon>
        <taxon>Solanales</taxon>
        <taxon>Solanaceae</taxon>
        <taxon>Solanoideae</taxon>
        <taxon>Solaneae</taxon>
        <taxon>Solanum</taxon>
    </lineage>
</organism>
<evidence type="ECO:0000259" key="1">
    <source>
        <dbReference type="Pfam" id="PF00078"/>
    </source>
</evidence>
<sequence>MDGSMRMCIDYRQLNRVTIRNKLEDVPKTAFRTRYGPYEFLVMFSGLTNAPATFISLMNGVFKAFINSFVIVLIDNNLVYSKCEEEHDDHLRIVLGVLGKQRLYANFSKCDFLLTSVAFLGHVVSKEGVTVDPQKIEVVKNWDKNVIAYASRQLKVHERNYSTHDLDLPGNSGLGVQIHAIGHKKKGGVLASNEVRATFIEEIKAKQFEDGNLNELKKETAIGNA</sequence>
<dbReference type="PANTHER" id="PTHR24559:SF444">
    <property type="entry name" value="REVERSE TRANSCRIPTASE DOMAIN-CONTAINING PROTEIN"/>
    <property type="match status" value="1"/>
</dbReference>
<dbReference type="AlphaFoldDB" id="A0AAF0ZVG0"/>
<evidence type="ECO:0000313" key="3">
    <source>
        <dbReference type="Proteomes" id="UP001234989"/>
    </source>
</evidence>
<reference evidence="2" key="1">
    <citation type="submission" date="2023-08" db="EMBL/GenBank/DDBJ databases">
        <title>A de novo genome assembly of Solanum verrucosum Schlechtendal, a Mexican diploid species geographically isolated from the other diploid A-genome species in potato relatives.</title>
        <authorList>
            <person name="Hosaka K."/>
        </authorList>
    </citation>
    <scope>NUCLEOTIDE SEQUENCE</scope>
    <source>
        <tissue evidence="2">Young leaves</tissue>
    </source>
</reference>
<dbReference type="Gene3D" id="3.30.70.270">
    <property type="match status" value="1"/>
</dbReference>
<dbReference type="SUPFAM" id="SSF56672">
    <property type="entry name" value="DNA/RNA polymerases"/>
    <property type="match status" value="1"/>
</dbReference>
<evidence type="ECO:0000313" key="2">
    <source>
        <dbReference type="EMBL" id="WMV50840.1"/>
    </source>
</evidence>
<protein>
    <recommendedName>
        <fullName evidence="1">Reverse transcriptase domain-containing protein</fullName>
    </recommendedName>
</protein>
<dbReference type="InterPro" id="IPR043128">
    <property type="entry name" value="Rev_trsase/Diguanyl_cyclase"/>
</dbReference>
<dbReference type="CDD" id="cd01647">
    <property type="entry name" value="RT_LTR"/>
    <property type="match status" value="1"/>
</dbReference>
<accession>A0AAF0ZVG0</accession>
<name>A0AAF0ZVG0_SOLVR</name>